<proteinExistence type="predicted"/>
<evidence type="ECO:0000313" key="2">
    <source>
        <dbReference type="Proteomes" id="UP000017836"/>
    </source>
</evidence>
<keyword evidence="2" id="KW-1185">Reference proteome</keyword>
<organism evidence="1 2">
    <name type="scientific">Amborella trichopoda</name>
    <dbReference type="NCBI Taxonomy" id="13333"/>
    <lineage>
        <taxon>Eukaryota</taxon>
        <taxon>Viridiplantae</taxon>
        <taxon>Streptophyta</taxon>
        <taxon>Embryophyta</taxon>
        <taxon>Tracheophyta</taxon>
        <taxon>Spermatophyta</taxon>
        <taxon>Magnoliopsida</taxon>
        <taxon>Amborellales</taxon>
        <taxon>Amborellaceae</taxon>
        <taxon>Amborella</taxon>
    </lineage>
</organism>
<name>W1PTJ0_AMBTC</name>
<gene>
    <name evidence="1" type="ORF">AMTR_s00024p00184020</name>
</gene>
<dbReference type="EMBL" id="KI392710">
    <property type="protein sequence ID" value="ERN11149.1"/>
    <property type="molecule type" value="Genomic_DNA"/>
</dbReference>
<sequence>MADATNPINESKPFIYGRAASRAAMLDATNPINESKPFISGRAASQAALTERPASVAAQIRASSRSFENNKRGEEVAHIVGERLTNLHRPLFEKKGRCPMINWELAILSNNSSWD</sequence>
<accession>W1PTJ0</accession>
<dbReference type="AlphaFoldDB" id="W1PTJ0"/>
<reference evidence="2" key="1">
    <citation type="journal article" date="2013" name="Science">
        <title>The Amborella genome and the evolution of flowering plants.</title>
        <authorList>
            <consortium name="Amborella Genome Project"/>
        </authorList>
    </citation>
    <scope>NUCLEOTIDE SEQUENCE [LARGE SCALE GENOMIC DNA]</scope>
</reference>
<evidence type="ECO:0000313" key="1">
    <source>
        <dbReference type="EMBL" id="ERN11149.1"/>
    </source>
</evidence>
<dbReference type="HOGENOM" id="CLU_2112148_0_0_1"/>
<dbReference type="Gramene" id="ERN11149">
    <property type="protein sequence ID" value="ERN11149"/>
    <property type="gene ID" value="AMTR_s00024p00184020"/>
</dbReference>
<dbReference type="Proteomes" id="UP000017836">
    <property type="component" value="Unassembled WGS sequence"/>
</dbReference>
<protein>
    <submittedName>
        <fullName evidence="1">Uncharacterized protein</fullName>
    </submittedName>
</protein>